<dbReference type="SUPFAM" id="SSF54236">
    <property type="entry name" value="Ubiquitin-like"/>
    <property type="match status" value="1"/>
</dbReference>
<feature type="domain" description="Ubiquitin-like" evidence="2">
    <location>
        <begin position="385"/>
        <end position="460"/>
    </location>
</feature>
<dbReference type="EMBL" id="CAJNOO010002063">
    <property type="protein sequence ID" value="CAF1231991.1"/>
    <property type="molecule type" value="Genomic_DNA"/>
</dbReference>
<dbReference type="OrthoDB" id="428577at2759"/>
<dbReference type="PRINTS" id="PR00348">
    <property type="entry name" value="UBIQUITIN"/>
</dbReference>
<dbReference type="SMART" id="SM00213">
    <property type="entry name" value="UBQ"/>
    <property type="match status" value="1"/>
</dbReference>
<proteinExistence type="predicted"/>
<dbReference type="InterPro" id="IPR050158">
    <property type="entry name" value="Ubiquitin_ubiquitin-like"/>
</dbReference>
<feature type="region of interest" description="Disordered" evidence="1">
    <location>
        <begin position="543"/>
        <end position="564"/>
    </location>
</feature>
<dbReference type="InterPro" id="IPR029071">
    <property type="entry name" value="Ubiquitin-like_domsf"/>
</dbReference>
<dbReference type="Pfam" id="PF00240">
    <property type="entry name" value="ubiquitin"/>
    <property type="match status" value="1"/>
</dbReference>
<dbReference type="InterPro" id="IPR019956">
    <property type="entry name" value="Ubiquitin_dom"/>
</dbReference>
<dbReference type="AlphaFoldDB" id="A0A814YKC5"/>
<protein>
    <recommendedName>
        <fullName evidence="2">Ubiquitin-like domain-containing protein</fullName>
    </recommendedName>
</protein>
<reference evidence="3" key="1">
    <citation type="submission" date="2021-02" db="EMBL/GenBank/DDBJ databases">
        <authorList>
            <person name="Nowell W R."/>
        </authorList>
    </citation>
    <scope>NUCLEOTIDE SEQUENCE</scope>
</reference>
<comment type="caution">
    <text evidence="3">The sequence shown here is derived from an EMBL/GenBank/DDBJ whole genome shotgun (WGS) entry which is preliminary data.</text>
</comment>
<sequence>MDDSTGNGNSSTASSTAVKSTETTSFVYQDLIFHVQTIQHQMIEIAKFLDDRCKNQKNIQKQLKSRSITFIDPYGNSITNEYMDHELINILFKKYKKNYVPKYLQQWIKIGTMNQDIISPLDEYYRKLSSYNFDDKTMDDSILNGNSSTASSTAVKPTEATSFVYQDLIFHVQTIQHQMIEIEKFLDDQCKNQKKIQKELKSRSITFIDPYGNSITNEYMDHELINTLFKKYKKNYVPKYLQQWIKIGIMNQDTIISPLDEYYLKLSVSEYPDGYQFITHGELTILIEYHEDIALQQFVLRVLVTDTIEKIKMQIQKLRKLPNIELKSFIAVDQVSRTTTQNWNEGRTLKLDETVLSSKLYEDNCIIIAKVLQETTVTGQSMSDFKIFMQTLTRKMIPLEVNAYMDIPMVKKLVQDAEGIPPDQQRLVFAGNHLEDDRTLSDYNIQKESIIHIVLRLRGGMYHITSGRQDFHNVPNTAAEAIKNILAFEFQYVDHPERLSPVELQNSILQGQLLLSKLINEVQNISLHCDLPNLKDIVLSNVDDNQDENDNEEEEEDDDVSNEQ</sequence>
<name>A0A814YKC5_9BILA</name>
<gene>
    <name evidence="3" type="ORF">RFH988_LOCUS26218</name>
</gene>
<evidence type="ECO:0000313" key="4">
    <source>
        <dbReference type="Proteomes" id="UP000663882"/>
    </source>
</evidence>
<evidence type="ECO:0000259" key="2">
    <source>
        <dbReference type="PROSITE" id="PS50053"/>
    </source>
</evidence>
<dbReference type="InterPro" id="IPR000626">
    <property type="entry name" value="Ubiquitin-like_dom"/>
</dbReference>
<dbReference type="PANTHER" id="PTHR10666">
    <property type="entry name" value="UBIQUITIN"/>
    <property type="match status" value="1"/>
</dbReference>
<evidence type="ECO:0000256" key="1">
    <source>
        <dbReference type="SAM" id="MobiDB-lite"/>
    </source>
</evidence>
<accession>A0A814YKC5</accession>
<dbReference type="PROSITE" id="PS50053">
    <property type="entry name" value="UBIQUITIN_2"/>
    <property type="match status" value="1"/>
</dbReference>
<evidence type="ECO:0000313" key="3">
    <source>
        <dbReference type="EMBL" id="CAF1231991.1"/>
    </source>
</evidence>
<dbReference type="Proteomes" id="UP000663882">
    <property type="component" value="Unassembled WGS sequence"/>
</dbReference>
<dbReference type="InterPro" id="IPR019954">
    <property type="entry name" value="Ubiquitin_CS"/>
</dbReference>
<dbReference type="Gene3D" id="3.10.20.90">
    <property type="entry name" value="Phosphatidylinositol 3-kinase Catalytic Subunit, Chain A, domain 1"/>
    <property type="match status" value="1"/>
</dbReference>
<dbReference type="PROSITE" id="PS00299">
    <property type="entry name" value="UBIQUITIN_1"/>
    <property type="match status" value="1"/>
</dbReference>
<dbReference type="FunFam" id="3.10.20.90:FF:000222">
    <property type="entry name" value="Polyubiquitin 5"/>
    <property type="match status" value="1"/>
</dbReference>
<feature type="compositionally biased region" description="Acidic residues" evidence="1">
    <location>
        <begin position="544"/>
        <end position="564"/>
    </location>
</feature>
<organism evidence="3 4">
    <name type="scientific">Rotaria sordida</name>
    <dbReference type="NCBI Taxonomy" id="392033"/>
    <lineage>
        <taxon>Eukaryota</taxon>
        <taxon>Metazoa</taxon>
        <taxon>Spiralia</taxon>
        <taxon>Gnathifera</taxon>
        <taxon>Rotifera</taxon>
        <taxon>Eurotatoria</taxon>
        <taxon>Bdelloidea</taxon>
        <taxon>Philodinida</taxon>
        <taxon>Philodinidae</taxon>
        <taxon>Rotaria</taxon>
    </lineage>
</organism>